<dbReference type="EMBL" id="JASVWF010000002">
    <property type="protein sequence ID" value="MDL5156023.1"/>
    <property type="molecule type" value="Genomic_DNA"/>
</dbReference>
<organism evidence="1 2">
    <name type="scientific">Actinomycetospora termitidis</name>
    <dbReference type="NCBI Taxonomy" id="3053470"/>
    <lineage>
        <taxon>Bacteria</taxon>
        <taxon>Bacillati</taxon>
        <taxon>Actinomycetota</taxon>
        <taxon>Actinomycetes</taxon>
        <taxon>Pseudonocardiales</taxon>
        <taxon>Pseudonocardiaceae</taxon>
        <taxon>Actinomycetospora</taxon>
    </lineage>
</organism>
<evidence type="ECO:0000313" key="2">
    <source>
        <dbReference type="Proteomes" id="UP001231924"/>
    </source>
</evidence>
<protein>
    <submittedName>
        <fullName evidence="1">Uncharacterized protein</fullName>
    </submittedName>
</protein>
<sequence length="229" mass="26022">MPVSSPAIEAASIVLAGSLNPGIFHPQWFARHDLIRSAEAEEAQEVLVTAEYSRFETEWFSIEVLPDRMSLLTQLSPYYPLLRDLALSIIQILPHTPIQAVGLNRSAHYELDNEELWHSVGHRLAPKDVWNDILKSPGTRRLTVQGERPDTHKGMILVTVEPSLRLGHGLFVDINDHFAERAKDDEVDEGRYEVNWAEHVLNDHWEPHDDLVSAVQRRLLDYAQEGTGD</sequence>
<name>A0ABT7M5T4_9PSEU</name>
<accession>A0ABT7M5T4</accession>
<keyword evidence="2" id="KW-1185">Reference proteome</keyword>
<gene>
    <name evidence="1" type="ORF">QRT03_08665</name>
</gene>
<proteinExistence type="predicted"/>
<evidence type="ECO:0000313" key="1">
    <source>
        <dbReference type="EMBL" id="MDL5156023.1"/>
    </source>
</evidence>
<comment type="caution">
    <text evidence="1">The sequence shown here is derived from an EMBL/GenBank/DDBJ whole genome shotgun (WGS) entry which is preliminary data.</text>
</comment>
<dbReference type="RefSeq" id="WP_286052259.1">
    <property type="nucleotide sequence ID" value="NZ_JASVWF010000002.1"/>
</dbReference>
<dbReference type="Proteomes" id="UP001231924">
    <property type="component" value="Unassembled WGS sequence"/>
</dbReference>
<reference evidence="1 2" key="1">
    <citation type="submission" date="2023-06" db="EMBL/GenBank/DDBJ databases">
        <title>Actinomycetospora Odt1-22.</title>
        <authorList>
            <person name="Supong K."/>
        </authorList>
    </citation>
    <scope>NUCLEOTIDE SEQUENCE [LARGE SCALE GENOMIC DNA]</scope>
    <source>
        <strain evidence="1 2">Odt1-22</strain>
    </source>
</reference>